<evidence type="ECO:0000313" key="4">
    <source>
        <dbReference type="Proteomes" id="UP001152795"/>
    </source>
</evidence>
<dbReference type="CDD" id="cd16448">
    <property type="entry name" value="RING-H2"/>
    <property type="match status" value="1"/>
</dbReference>
<dbReference type="Proteomes" id="UP001152795">
    <property type="component" value="Unassembled WGS sequence"/>
</dbReference>
<dbReference type="Pfam" id="PF05773">
    <property type="entry name" value="RWD"/>
    <property type="match status" value="1"/>
</dbReference>
<dbReference type="PANTHER" id="PTHR40237">
    <property type="entry name" value="LD44813P"/>
    <property type="match status" value="1"/>
</dbReference>
<protein>
    <submittedName>
        <fullName evidence="3">Uncharacterized protein LOC111326452 isoform X1</fullName>
    </submittedName>
</protein>
<organism evidence="3 4">
    <name type="scientific">Paramuricea clavata</name>
    <name type="common">Red gorgonian</name>
    <name type="synonym">Violescent sea-whip</name>
    <dbReference type="NCBI Taxonomy" id="317549"/>
    <lineage>
        <taxon>Eukaryota</taxon>
        <taxon>Metazoa</taxon>
        <taxon>Cnidaria</taxon>
        <taxon>Anthozoa</taxon>
        <taxon>Octocorallia</taxon>
        <taxon>Malacalcyonacea</taxon>
        <taxon>Plexauridae</taxon>
        <taxon>Paramuricea</taxon>
    </lineage>
</organism>
<proteinExistence type="predicted"/>
<dbReference type="InterPro" id="IPR006575">
    <property type="entry name" value="RWD_dom"/>
</dbReference>
<dbReference type="OrthoDB" id="8062037at2759"/>
<evidence type="ECO:0000256" key="1">
    <source>
        <dbReference type="ARBA" id="ARBA00022771"/>
    </source>
</evidence>
<dbReference type="SUPFAM" id="SSF57850">
    <property type="entry name" value="RING/U-box"/>
    <property type="match status" value="1"/>
</dbReference>
<name>A0A7D9HQ01_PARCT</name>
<keyword evidence="4" id="KW-1185">Reference proteome</keyword>
<evidence type="ECO:0000256" key="2">
    <source>
        <dbReference type="ARBA" id="ARBA00022833"/>
    </source>
</evidence>
<reference evidence="3" key="1">
    <citation type="submission" date="2020-04" db="EMBL/GenBank/DDBJ databases">
        <authorList>
            <person name="Alioto T."/>
            <person name="Alioto T."/>
            <person name="Gomez Garrido J."/>
        </authorList>
    </citation>
    <scope>NUCLEOTIDE SEQUENCE</scope>
    <source>
        <strain evidence="3">A484AB</strain>
    </source>
</reference>
<dbReference type="PANTHER" id="PTHR40237:SF1">
    <property type="entry name" value="LD44813P"/>
    <property type="match status" value="1"/>
</dbReference>
<keyword evidence="1" id="KW-0479">Metal-binding</keyword>
<keyword evidence="2" id="KW-0862">Zinc</keyword>
<dbReference type="PROSITE" id="PS50089">
    <property type="entry name" value="ZF_RING_2"/>
    <property type="match status" value="1"/>
</dbReference>
<dbReference type="Gene3D" id="3.30.40.10">
    <property type="entry name" value="Zinc/RING finger domain, C3HC4 (zinc finger)"/>
    <property type="match status" value="1"/>
</dbReference>
<keyword evidence="1" id="KW-0863">Zinc-finger</keyword>
<dbReference type="EMBL" id="CACRXK020001688">
    <property type="protein sequence ID" value="CAB3990597.1"/>
    <property type="molecule type" value="Genomic_DNA"/>
</dbReference>
<dbReference type="PROSITE" id="PS50908">
    <property type="entry name" value="RWD"/>
    <property type="match status" value="1"/>
</dbReference>
<dbReference type="InterPro" id="IPR016135">
    <property type="entry name" value="UBQ-conjugating_enzyme/RWD"/>
</dbReference>
<dbReference type="AlphaFoldDB" id="A0A7D9HQ01"/>
<dbReference type="GO" id="GO:0008270">
    <property type="term" value="F:zinc ion binding"/>
    <property type="evidence" value="ECO:0007669"/>
    <property type="project" value="UniProtKB-KW"/>
</dbReference>
<comment type="caution">
    <text evidence="3">The sequence shown here is derived from an EMBL/GenBank/DDBJ whole genome shotgun (WGS) entry which is preliminary data.</text>
</comment>
<accession>A0A7D9HQ01</accession>
<evidence type="ECO:0000313" key="3">
    <source>
        <dbReference type="EMBL" id="CAB3990597.1"/>
    </source>
</evidence>
<dbReference type="Gene3D" id="3.10.110.10">
    <property type="entry name" value="Ubiquitin Conjugating Enzyme"/>
    <property type="match status" value="1"/>
</dbReference>
<dbReference type="SUPFAM" id="SSF54495">
    <property type="entry name" value="UBC-like"/>
    <property type="match status" value="1"/>
</dbReference>
<gene>
    <name evidence="3" type="ORF">PACLA_8A063192</name>
</gene>
<dbReference type="InterPro" id="IPR013083">
    <property type="entry name" value="Znf_RING/FYVE/PHD"/>
</dbReference>
<sequence>MASNCDETFVGEELQYVREKLTEIVEGTEIIACHFALVQVKVKRTKYKQLTVHLQFPKDYPQSGILVELKSKTLPEKLLNKLVNFCDQEMKKYIGKQQIVPVISFIKKFLDENAFCVCSEELNHIKKNIINTENDEFKIKTKSGIITVNINQDRFNMAFRITVPDKYPAEAVRIEETGSNFPSYLRKVFLSQAEEIARRCVSKPLKKNPKAPPFEPKPSLQEVFEYLVNDCIRRYPTEVCPLCQQRTLPDNPEEVVKDPSDPNHLERVYCSHIYHFGCLDKYMKTPPFKDKKCPACKSVIYHEKWNATPKVAEDRWAHKQAKQRELEEVVDFLAD</sequence>
<dbReference type="InterPro" id="IPR001841">
    <property type="entry name" value="Znf_RING"/>
</dbReference>